<dbReference type="Proteomes" id="UP001265550">
    <property type="component" value="Unassembled WGS sequence"/>
</dbReference>
<evidence type="ECO:0000313" key="3">
    <source>
        <dbReference type="Proteomes" id="UP001265550"/>
    </source>
</evidence>
<reference evidence="2 3" key="1">
    <citation type="submission" date="2023-07" db="EMBL/GenBank/DDBJ databases">
        <title>Sorghum-associated microbial communities from plants grown in Nebraska, USA.</title>
        <authorList>
            <person name="Schachtman D."/>
        </authorList>
    </citation>
    <scope>NUCLEOTIDE SEQUENCE [LARGE SCALE GENOMIC DNA]</scope>
    <source>
        <strain evidence="2 3">BE240</strain>
    </source>
</reference>
<evidence type="ECO:0000256" key="1">
    <source>
        <dbReference type="SAM" id="SignalP"/>
    </source>
</evidence>
<comment type="caution">
    <text evidence="2">The sequence shown here is derived from an EMBL/GenBank/DDBJ whole genome shotgun (WGS) entry which is preliminary data.</text>
</comment>
<sequence>MRRHAPRLPFLLFAALTLLVCRPLPAAVAKEHPIDLRTFLERREECDHWRGEASPDKARQRDIDRAVCRACAGTDAQLARLKKKYKANDAVMDLLDELEDRIELPDKAAAQRFCRRFEQAGVP</sequence>
<name>A0ABU1V7Q6_9BURK</name>
<keyword evidence="1" id="KW-0732">Signal</keyword>
<gene>
    <name evidence="2" type="ORF">J2X09_001213</name>
</gene>
<protein>
    <submittedName>
        <fullName evidence="2">Uncharacterized protein</fullName>
    </submittedName>
</protein>
<organism evidence="2 3">
    <name type="scientific">Hydrogenophaga laconesensis</name>
    <dbReference type="NCBI Taxonomy" id="1805971"/>
    <lineage>
        <taxon>Bacteria</taxon>
        <taxon>Pseudomonadati</taxon>
        <taxon>Pseudomonadota</taxon>
        <taxon>Betaproteobacteria</taxon>
        <taxon>Burkholderiales</taxon>
        <taxon>Comamonadaceae</taxon>
        <taxon>Hydrogenophaga</taxon>
    </lineage>
</organism>
<dbReference type="RefSeq" id="WP_204732660.1">
    <property type="nucleotide sequence ID" value="NZ_JAVDWE010000002.1"/>
</dbReference>
<accession>A0ABU1V7Q6</accession>
<proteinExistence type="predicted"/>
<feature type="signal peptide" evidence="1">
    <location>
        <begin position="1"/>
        <end position="26"/>
    </location>
</feature>
<feature type="chain" id="PRO_5046785357" evidence="1">
    <location>
        <begin position="27"/>
        <end position="123"/>
    </location>
</feature>
<evidence type="ECO:0000313" key="2">
    <source>
        <dbReference type="EMBL" id="MDR7093481.1"/>
    </source>
</evidence>
<dbReference type="EMBL" id="JAVDWE010000002">
    <property type="protein sequence ID" value="MDR7093481.1"/>
    <property type="molecule type" value="Genomic_DNA"/>
</dbReference>
<keyword evidence="3" id="KW-1185">Reference proteome</keyword>